<dbReference type="AlphaFoldDB" id="A0A7Y9RWP0"/>
<accession>A0A7Y9RWP0</accession>
<dbReference type="GO" id="GO:0008168">
    <property type="term" value="F:methyltransferase activity"/>
    <property type="evidence" value="ECO:0007669"/>
    <property type="project" value="UniProtKB-KW"/>
</dbReference>
<dbReference type="Proteomes" id="UP000544110">
    <property type="component" value="Unassembled WGS sequence"/>
</dbReference>
<keyword evidence="2" id="KW-1185">Reference proteome</keyword>
<proteinExistence type="predicted"/>
<sequence length="89" mass="9305">MYVAMAGALVAHTVARRSVASALPAAGFVVVVGAAQVRAEEEAMAANFGVEWHAYAATSPRWLSLRSLYARTRSARPRATVGVPPPTGP</sequence>
<evidence type="ECO:0000313" key="2">
    <source>
        <dbReference type="Proteomes" id="UP000544110"/>
    </source>
</evidence>
<reference evidence="1 2" key="1">
    <citation type="submission" date="2020-07" db="EMBL/GenBank/DDBJ databases">
        <title>Sequencing the genomes of 1000 actinobacteria strains.</title>
        <authorList>
            <person name="Klenk H.-P."/>
        </authorList>
    </citation>
    <scope>NUCLEOTIDE SEQUENCE [LARGE SCALE GENOMIC DNA]</scope>
    <source>
        <strain evidence="1 2">DSM 24552</strain>
    </source>
</reference>
<comment type="caution">
    <text evidence="1">The sequence shown here is derived from an EMBL/GenBank/DDBJ whole genome shotgun (WGS) entry which is preliminary data.</text>
</comment>
<keyword evidence="1" id="KW-0489">Methyltransferase</keyword>
<protein>
    <submittedName>
        <fullName evidence="1">Protein-S-isoprenylcysteine O-methyltransferase Ste14</fullName>
    </submittedName>
</protein>
<keyword evidence="1" id="KW-0808">Transferase</keyword>
<dbReference type="Gene3D" id="1.20.120.1630">
    <property type="match status" value="1"/>
</dbReference>
<dbReference type="GO" id="GO:0032259">
    <property type="term" value="P:methylation"/>
    <property type="evidence" value="ECO:0007669"/>
    <property type="project" value="UniProtKB-KW"/>
</dbReference>
<evidence type="ECO:0000313" key="1">
    <source>
        <dbReference type="EMBL" id="NYG56791.1"/>
    </source>
</evidence>
<gene>
    <name evidence="1" type="ORF">BJ989_003095</name>
</gene>
<organism evidence="1 2">
    <name type="scientific">Nocardioides perillae</name>
    <dbReference type="NCBI Taxonomy" id="1119534"/>
    <lineage>
        <taxon>Bacteria</taxon>
        <taxon>Bacillati</taxon>
        <taxon>Actinomycetota</taxon>
        <taxon>Actinomycetes</taxon>
        <taxon>Propionibacteriales</taxon>
        <taxon>Nocardioidaceae</taxon>
        <taxon>Nocardioides</taxon>
    </lineage>
</organism>
<dbReference type="EMBL" id="JACCAC010000001">
    <property type="protein sequence ID" value="NYG56791.1"/>
    <property type="molecule type" value="Genomic_DNA"/>
</dbReference>
<name>A0A7Y9RWP0_9ACTN</name>